<evidence type="ECO:0000313" key="1">
    <source>
        <dbReference type="EMBL" id="GGW23169.1"/>
    </source>
</evidence>
<dbReference type="EMBL" id="BMYQ01000001">
    <property type="protein sequence ID" value="GGW23169.1"/>
    <property type="molecule type" value="Genomic_DNA"/>
</dbReference>
<evidence type="ECO:0000313" key="2">
    <source>
        <dbReference type="Proteomes" id="UP000628984"/>
    </source>
</evidence>
<name>A0A918IMX3_9RHOB</name>
<keyword evidence="2" id="KW-1185">Reference proteome</keyword>
<accession>A0A918IMX3</accession>
<organism evidence="1 2">
    <name type="scientific">Gemmobacter lanyuensis</name>
    <dbReference type="NCBI Taxonomy" id="1054497"/>
    <lineage>
        <taxon>Bacteria</taxon>
        <taxon>Pseudomonadati</taxon>
        <taxon>Pseudomonadota</taxon>
        <taxon>Alphaproteobacteria</taxon>
        <taxon>Rhodobacterales</taxon>
        <taxon>Paracoccaceae</taxon>
        <taxon>Gemmobacter</taxon>
    </lineage>
</organism>
<proteinExistence type="predicted"/>
<evidence type="ECO:0008006" key="3">
    <source>
        <dbReference type="Google" id="ProtNLM"/>
    </source>
</evidence>
<reference evidence="1" key="2">
    <citation type="submission" date="2020-09" db="EMBL/GenBank/DDBJ databases">
        <authorList>
            <person name="Sun Q."/>
            <person name="Kim S."/>
        </authorList>
    </citation>
    <scope>NUCLEOTIDE SEQUENCE</scope>
    <source>
        <strain evidence="1">KCTC 23714</strain>
    </source>
</reference>
<dbReference type="AlphaFoldDB" id="A0A918IMX3"/>
<comment type="caution">
    <text evidence="1">The sequence shown here is derived from an EMBL/GenBank/DDBJ whole genome shotgun (WGS) entry which is preliminary data.</text>
</comment>
<dbReference type="Proteomes" id="UP000628984">
    <property type="component" value="Unassembled WGS sequence"/>
</dbReference>
<gene>
    <name evidence="1" type="ORF">GCM10011452_07620</name>
</gene>
<reference evidence="1" key="1">
    <citation type="journal article" date="2014" name="Int. J. Syst. Evol. Microbiol.">
        <title>Complete genome sequence of Corynebacterium casei LMG S-19264T (=DSM 44701T), isolated from a smear-ripened cheese.</title>
        <authorList>
            <consortium name="US DOE Joint Genome Institute (JGI-PGF)"/>
            <person name="Walter F."/>
            <person name="Albersmeier A."/>
            <person name="Kalinowski J."/>
            <person name="Ruckert C."/>
        </authorList>
    </citation>
    <scope>NUCLEOTIDE SEQUENCE</scope>
    <source>
        <strain evidence="1">KCTC 23714</strain>
    </source>
</reference>
<dbReference type="Pfam" id="PF20044">
    <property type="entry name" value="DUF6446"/>
    <property type="match status" value="1"/>
</dbReference>
<dbReference type="InterPro" id="IPR045616">
    <property type="entry name" value="DUF6446"/>
</dbReference>
<sequence length="161" mass="17289">MLAAGLVLTAAIAGAGVWWTQSYAYYHDAAFTPGQEIVLTPILGAEPEVILADGVTGIDSDSSPLRFRACFHTPLSQAMLTETYKVYEAAEPLIAPGWFDCFDAVRIGQALETGEAIAFLSVRDIVPGVDRVVAVFPDGAAYAWHQLNETLKVDPTADVMK</sequence>
<protein>
    <recommendedName>
        <fullName evidence="3">Histidine kinase</fullName>
    </recommendedName>
</protein>